<feature type="compositionally biased region" description="Basic residues" evidence="1">
    <location>
        <begin position="282"/>
        <end position="291"/>
    </location>
</feature>
<feature type="compositionally biased region" description="Basic and acidic residues" evidence="1">
    <location>
        <begin position="292"/>
        <end position="302"/>
    </location>
</feature>
<dbReference type="Proteomes" id="UP000887572">
    <property type="component" value="Unplaced"/>
</dbReference>
<name>A0A914HSR9_GLORO</name>
<feature type="compositionally biased region" description="Polar residues" evidence="1">
    <location>
        <begin position="303"/>
        <end position="316"/>
    </location>
</feature>
<feature type="region of interest" description="Disordered" evidence="1">
    <location>
        <begin position="281"/>
        <end position="325"/>
    </location>
</feature>
<accession>A0A914HSR9</accession>
<proteinExistence type="predicted"/>
<evidence type="ECO:0000313" key="3">
    <source>
        <dbReference type="Proteomes" id="UP000887572"/>
    </source>
</evidence>
<dbReference type="WBParaSite" id="Gr19_v10_g4306.t1">
    <property type="protein sequence ID" value="Gr19_v10_g4306.t1"/>
    <property type="gene ID" value="Gr19_v10_g4306"/>
</dbReference>
<evidence type="ECO:0000256" key="1">
    <source>
        <dbReference type="SAM" id="MobiDB-lite"/>
    </source>
</evidence>
<evidence type="ECO:0000313" key="4">
    <source>
        <dbReference type="WBParaSite" id="Gr19_v10_g4306.t1"/>
    </source>
</evidence>
<keyword evidence="2" id="KW-0732">Signal</keyword>
<keyword evidence="3" id="KW-1185">Reference proteome</keyword>
<dbReference type="SUPFAM" id="SSF57196">
    <property type="entry name" value="EGF/Laminin"/>
    <property type="match status" value="1"/>
</dbReference>
<reference evidence="4" key="1">
    <citation type="submission" date="2022-11" db="UniProtKB">
        <authorList>
            <consortium name="WormBaseParasite"/>
        </authorList>
    </citation>
    <scope>IDENTIFICATION</scope>
</reference>
<sequence>MASFSVCILLLVSLLLSVKVRVYGVEEEAEIDLSVFGPVYVTDLERNLVDVTGQNARSLLSELGKIALYLRLYRSSITSPITGHKGFDSFFPQPTVRFHRDLYGNCSDPAKFSRCVSAIFCSIQPSAKFLFPLADQQTADFLQLDKQDFDRQISNSRFNFDMSASYLLCFLTKNRLSVLVKLPFCSYGVEKHQKKSWPTGPFRRFKQKTDDTVLDPIDTFLGQREFECADVSFCPDPCCGRKSTRFFRGDDNLNSTDFGFCPHSACVENVKHLDERVAAEHFKRKKKADSKKKKEETMEQNDKTPSTVSRVNSSGKGSRGIKDRKRGDAVVNTHYCYLESPFNDDFDAIMQNRWNLSCACASANGSIDTTKLYRFDVLQCVDKDECLYEKCSKVAGQQCLNMKGGSICVCPVGQYFSDKLKKCVRVPLSSMELKDVLFKP</sequence>
<evidence type="ECO:0000256" key="2">
    <source>
        <dbReference type="SAM" id="SignalP"/>
    </source>
</evidence>
<organism evidence="3 4">
    <name type="scientific">Globodera rostochiensis</name>
    <name type="common">Golden nematode worm</name>
    <name type="synonym">Heterodera rostochiensis</name>
    <dbReference type="NCBI Taxonomy" id="31243"/>
    <lineage>
        <taxon>Eukaryota</taxon>
        <taxon>Metazoa</taxon>
        <taxon>Ecdysozoa</taxon>
        <taxon>Nematoda</taxon>
        <taxon>Chromadorea</taxon>
        <taxon>Rhabditida</taxon>
        <taxon>Tylenchina</taxon>
        <taxon>Tylenchomorpha</taxon>
        <taxon>Tylenchoidea</taxon>
        <taxon>Heteroderidae</taxon>
        <taxon>Heteroderinae</taxon>
        <taxon>Globodera</taxon>
    </lineage>
</organism>
<dbReference type="AlphaFoldDB" id="A0A914HSR9"/>
<feature type="signal peptide" evidence="2">
    <location>
        <begin position="1"/>
        <end position="24"/>
    </location>
</feature>
<feature type="chain" id="PRO_5037839771" evidence="2">
    <location>
        <begin position="25"/>
        <end position="440"/>
    </location>
</feature>
<protein>
    <submittedName>
        <fullName evidence="4">EGF-like domain-containing protein</fullName>
    </submittedName>
</protein>